<evidence type="ECO:0000256" key="1">
    <source>
        <dbReference type="ARBA" id="ARBA00022649"/>
    </source>
</evidence>
<accession>A0A291TBA7</accession>
<protein>
    <submittedName>
        <fullName evidence="2">Addiction module toxin RelE</fullName>
    </submittedName>
</protein>
<organism evidence="2 3">
    <name type="scientific">Faecalibacterium prausnitzii</name>
    <dbReference type="NCBI Taxonomy" id="853"/>
    <lineage>
        <taxon>Bacteria</taxon>
        <taxon>Bacillati</taxon>
        <taxon>Bacillota</taxon>
        <taxon>Clostridia</taxon>
        <taxon>Eubacteriales</taxon>
        <taxon>Oscillospiraceae</taxon>
        <taxon>Faecalibacterium</taxon>
    </lineage>
</organism>
<dbReference type="RefSeq" id="WP_098924218.1">
    <property type="nucleotide sequence ID" value="NZ_CP023819.1"/>
</dbReference>
<dbReference type="EMBL" id="CP023819">
    <property type="protein sequence ID" value="ATL90412.1"/>
    <property type="molecule type" value="Genomic_DNA"/>
</dbReference>
<dbReference type="InterPro" id="IPR035093">
    <property type="entry name" value="RelE/ParE_toxin_dom_sf"/>
</dbReference>
<sequence length="106" mass="12274">MSSVYTVRYAPQALDDLRDLYSYVAFSLKEPATAQKLVNRIRKAARSLDALPGRYPVVDWEPWQSMGMHRFTVENFLLFYLIDQSTRTVTLVRIVYGGRDLQNLAK</sequence>
<dbReference type="Pfam" id="PF05016">
    <property type="entry name" value="ParE_toxin"/>
    <property type="match status" value="1"/>
</dbReference>
<dbReference type="AlphaFoldDB" id="A0A291TBA7"/>
<gene>
    <name evidence="2" type="ORF">CRH10_08935</name>
</gene>
<dbReference type="InterPro" id="IPR007712">
    <property type="entry name" value="RelE/ParE_toxin"/>
</dbReference>
<proteinExistence type="predicted"/>
<evidence type="ECO:0000313" key="3">
    <source>
        <dbReference type="Proteomes" id="UP000223709"/>
    </source>
</evidence>
<dbReference type="Proteomes" id="UP000223709">
    <property type="component" value="Chromosome"/>
</dbReference>
<dbReference type="SUPFAM" id="SSF143011">
    <property type="entry name" value="RelE-like"/>
    <property type="match status" value="1"/>
</dbReference>
<keyword evidence="1" id="KW-1277">Toxin-antitoxin system</keyword>
<name>A0A291TBA7_9FIRM</name>
<evidence type="ECO:0000313" key="2">
    <source>
        <dbReference type="EMBL" id="ATL90412.1"/>
    </source>
</evidence>
<dbReference type="Gene3D" id="3.30.2310.20">
    <property type="entry name" value="RelE-like"/>
    <property type="match status" value="1"/>
</dbReference>
<reference evidence="2 3" key="1">
    <citation type="submission" date="2017-10" db="EMBL/GenBank/DDBJ databases">
        <title>Complete Genome Sequence of Faecalibacterium prausnitzii isolated from the gut of healthy adult Indian.</title>
        <authorList>
            <person name="Bag S."/>
            <person name="Ghosh T.S."/>
            <person name="Das B."/>
        </authorList>
    </citation>
    <scope>NUCLEOTIDE SEQUENCE [LARGE SCALE GENOMIC DNA]</scope>
    <source>
        <strain evidence="2 3">Indica</strain>
    </source>
</reference>